<feature type="binding site" evidence="9 12">
    <location>
        <position position="181"/>
    </location>
    <ligand>
        <name>FMN</name>
        <dbReference type="ChEBI" id="CHEBI:58210"/>
    </ligand>
</feature>
<dbReference type="PROSITE" id="PS01136">
    <property type="entry name" value="UPF0034"/>
    <property type="match status" value="1"/>
</dbReference>
<comment type="function">
    <text evidence="9">Catalyzes the synthesis of 5,6-dihydrouridine (D), a modified base found in the D-loop of most tRNAs, via the reduction of the C5-C6 double bond in target uridines. Specifically modifies U20 and U20a in tRNAs.</text>
</comment>
<comment type="cofactor">
    <cofactor evidence="1 9 10 12">
        <name>FMN</name>
        <dbReference type="ChEBI" id="CHEBI:58210"/>
    </cofactor>
</comment>
<feature type="active site" description="Proton donor" evidence="9 11">
    <location>
        <position position="97"/>
    </location>
</feature>
<dbReference type="PANTHER" id="PTHR42907:SF1">
    <property type="entry name" value="FMN-LINKED OXIDOREDUCTASES SUPERFAMILY PROTEIN"/>
    <property type="match status" value="1"/>
</dbReference>
<proteinExistence type="inferred from homology"/>
<keyword evidence="4 9" id="KW-0288">FMN</keyword>
<reference evidence="14 15" key="1">
    <citation type="submission" date="2014-03" db="EMBL/GenBank/DDBJ databases">
        <title>Genome of Haematobacter massiliensis CCUG 47968.</title>
        <authorList>
            <person name="Wang D."/>
            <person name="Wang G."/>
        </authorList>
    </citation>
    <scope>NUCLEOTIDE SEQUENCE [LARGE SCALE GENOMIC DNA]</scope>
    <source>
        <strain evidence="14 15">CCUG 47968</strain>
    </source>
</reference>
<comment type="catalytic activity">
    <reaction evidence="9">
        <text>5,6-dihydrouridine(20a) in tRNA + NADP(+) = uridine(20a) in tRNA + NADPH + H(+)</text>
        <dbReference type="Rhea" id="RHEA:53344"/>
        <dbReference type="Rhea" id="RHEA-COMP:13535"/>
        <dbReference type="Rhea" id="RHEA-COMP:13536"/>
        <dbReference type="ChEBI" id="CHEBI:15378"/>
        <dbReference type="ChEBI" id="CHEBI:57783"/>
        <dbReference type="ChEBI" id="CHEBI:58349"/>
        <dbReference type="ChEBI" id="CHEBI:65315"/>
        <dbReference type="ChEBI" id="CHEBI:74443"/>
    </reaction>
</comment>
<dbReference type="InterPro" id="IPR004653">
    <property type="entry name" value="DusA"/>
</dbReference>
<dbReference type="STRING" id="195105.CN97_09775"/>
<feature type="binding site" evidence="9 12">
    <location>
        <begin position="244"/>
        <end position="245"/>
    </location>
    <ligand>
        <name>FMN</name>
        <dbReference type="ChEBI" id="CHEBI:58210"/>
    </ligand>
</feature>
<dbReference type="GO" id="GO:0050660">
    <property type="term" value="F:flavin adenine dinucleotide binding"/>
    <property type="evidence" value="ECO:0007669"/>
    <property type="project" value="InterPro"/>
</dbReference>
<dbReference type="Proteomes" id="UP000028826">
    <property type="component" value="Unassembled WGS sequence"/>
</dbReference>
<dbReference type="EMBL" id="JGYG01000002">
    <property type="protein sequence ID" value="KFI31306.1"/>
    <property type="molecule type" value="Genomic_DNA"/>
</dbReference>
<dbReference type="InterPro" id="IPR035587">
    <property type="entry name" value="DUS-like_FMN-bd"/>
</dbReference>
<feature type="binding site" evidence="9 12">
    <location>
        <begin position="221"/>
        <end position="223"/>
    </location>
    <ligand>
        <name>FMN</name>
        <dbReference type="ChEBI" id="CHEBI:58210"/>
    </ligand>
</feature>
<feature type="site" description="Interacts with tRNA; defines subfamily-specific binding signature" evidence="9">
    <location>
        <position position="193"/>
    </location>
</feature>
<comment type="caution">
    <text evidence="9">Lacks conserved residue(s) required for the propagation of feature annotation.</text>
</comment>
<comment type="caution">
    <text evidence="14">The sequence shown here is derived from an EMBL/GenBank/DDBJ whole genome shotgun (WGS) entry which is preliminary data.</text>
</comment>
<comment type="similarity">
    <text evidence="9">Belongs to the Dus family. DusA subfamily.</text>
</comment>
<keyword evidence="3 9" id="KW-0285">Flavoprotein</keyword>
<organism evidence="14 15">
    <name type="scientific">Haematobacter massiliensis</name>
    <dbReference type="NCBI Taxonomy" id="195105"/>
    <lineage>
        <taxon>Bacteria</taxon>
        <taxon>Pseudomonadati</taxon>
        <taxon>Pseudomonadota</taxon>
        <taxon>Alphaproteobacteria</taxon>
        <taxon>Rhodobacterales</taxon>
        <taxon>Paracoccaceae</taxon>
        <taxon>Haematobacter</taxon>
    </lineage>
</organism>
<comment type="similarity">
    <text evidence="10">Belongs to the dus family.</text>
</comment>
<keyword evidence="2 9" id="KW-0820">tRNA-binding</keyword>
<evidence type="ECO:0000256" key="10">
    <source>
        <dbReference type="PIRNR" id="PIRNR006621"/>
    </source>
</evidence>
<comment type="catalytic activity">
    <reaction evidence="9">
        <text>5,6-dihydrouridine(20) in tRNA + NAD(+) = uridine(20) in tRNA + NADH + H(+)</text>
        <dbReference type="Rhea" id="RHEA:53340"/>
        <dbReference type="Rhea" id="RHEA-COMP:13533"/>
        <dbReference type="Rhea" id="RHEA-COMP:13534"/>
        <dbReference type="ChEBI" id="CHEBI:15378"/>
        <dbReference type="ChEBI" id="CHEBI:57540"/>
        <dbReference type="ChEBI" id="CHEBI:57945"/>
        <dbReference type="ChEBI" id="CHEBI:65315"/>
        <dbReference type="ChEBI" id="CHEBI:74443"/>
        <dbReference type="EC" id="1.3.1.91"/>
    </reaction>
</comment>
<accession>A0A086YAK6</accession>
<dbReference type="InterPro" id="IPR018517">
    <property type="entry name" value="tRNA_hU_synthase_CS"/>
</dbReference>
<dbReference type="InterPro" id="IPR001269">
    <property type="entry name" value="DUS_fam"/>
</dbReference>
<keyword evidence="8 9" id="KW-0560">Oxidoreductase</keyword>
<evidence type="ECO:0000313" key="15">
    <source>
        <dbReference type="Proteomes" id="UP000028826"/>
    </source>
</evidence>
<evidence type="ECO:0000256" key="6">
    <source>
        <dbReference type="ARBA" id="ARBA00022857"/>
    </source>
</evidence>
<dbReference type="PANTHER" id="PTHR42907">
    <property type="entry name" value="FMN-LINKED OXIDOREDUCTASES SUPERFAMILY PROTEIN"/>
    <property type="match status" value="1"/>
</dbReference>
<sequence>MNAVPPAYRLSVAPMIDLTDRHCRYLHRQMSRHTLLYTEMVVAAALVRGGALRLLDHDPSEQPVAVQLGGSEPGELAAATRICVDHGYREVNLNVGCPSDRVQSGCFGAVLMRDPALVSDCLAAMREAAEVTGAGVRGAGVTGVEVTVKCRIGVDDQVPEEVLPAFLETVQAAGIHRVIVHARKAWLKGLSPKENREIPPLDYPLVLSMKRAFPDLTIIINGGIGSLATARELLEQGLDGVMIGRAAYHDPGEILLPADRLIFGSDTPDRSPEAVVAAMRPYIARHLAIGGRLGAITRHMLGLFAGRPGARSWRRSLSEAGSRPDAGLEALDRALEEILAAT</sequence>
<dbReference type="Gene3D" id="1.20.120.1460">
    <property type="match status" value="1"/>
</dbReference>
<dbReference type="CDD" id="cd02801">
    <property type="entry name" value="DUS_like_FMN"/>
    <property type="match status" value="1"/>
</dbReference>
<keyword evidence="6 9" id="KW-0521">NADP</keyword>
<feature type="domain" description="DUS-like FMN-binding" evidence="13">
    <location>
        <begin position="12"/>
        <end position="334"/>
    </location>
</feature>
<evidence type="ECO:0000256" key="11">
    <source>
        <dbReference type="PIRSR" id="PIRSR006621-1"/>
    </source>
</evidence>
<feature type="site" description="Interacts with tRNA; defines subfamily-specific binding signature" evidence="9">
    <location>
        <position position="311"/>
    </location>
</feature>
<dbReference type="GO" id="GO:0102264">
    <property type="term" value="F:tRNA-dihydrouridine20 synthase activity"/>
    <property type="evidence" value="ECO:0007669"/>
    <property type="project" value="UniProtKB-EC"/>
</dbReference>
<evidence type="ECO:0000256" key="8">
    <source>
        <dbReference type="ARBA" id="ARBA00023002"/>
    </source>
</evidence>
<dbReference type="GO" id="GO:0000049">
    <property type="term" value="F:tRNA binding"/>
    <property type="evidence" value="ECO:0007669"/>
    <property type="project" value="UniProtKB-UniRule"/>
</dbReference>
<feature type="site" description="Interacts with tRNA" evidence="9">
    <location>
        <position position="196"/>
    </location>
</feature>
<protein>
    <recommendedName>
        <fullName evidence="9">tRNA-dihydrouridine(20/20a) synthase</fullName>
        <ecNumber evidence="9">1.3.1.91</ecNumber>
    </recommendedName>
    <alternativeName>
        <fullName evidence="9">U20-specific dihydrouridine synthase</fullName>
        <shortName evidence="9">U20-specific Dus</shortName>
    </alternativeName>
    <alternativeName>
        <fullName evidence="9">tRNA-dihydrouridine synthase A</fullName>
    </alternativeName>
</protein>
<evidence type="ECO:0000256" key="7">
    <source>
        <dbReference type="ARBA" id="ARBA00022884"/>
    </source>
</evidence>
<dbReference type="RefSeq" id="WP_035707700.1">
    <property type="nucleotide sequence ID" value="NZ_CAMIFG010000031.1"/>
</dbReference>
<keyword evidence="5 9" id="KW-0819">tRNA processing</keyword>
<dbReference type="PIRSF" id="PIRSF006621">
    <property type="entry name" value="Dus"/>
    <property type="match status" value="1"/>
</dbReference>
<dbReference type="NCBIfam" id="NF008774">
    <property type="entry name" value="PRK11815.1"/>
    <property type="match status" value="1"/>
</dbReference>
<dbReference type="eggNOG" id="COG0042">
    <property type="taxonomic scope" value="Bacteria"/>
</dbReference>
<dbReference type="HAMAP" id="MF_02041">
    <property type="entry name" value="DusA_subfam"/>
    <property type="match status" value="1"/>
</dbReference>
<dbReference type="AlphaFoldDB" id="A0A086YAK6"/>
<keyword evidence="12" id="KW-0547">Nucleotide-binding</keyword>
<feature type="site" description="Interacts with tRNA; defines subfamily-specific binding signature" evidence="9">
    <location>
        <position position="314"/>
    </location>
</feature>
<dbReference type="GO" id="GO:0010181">
    <property type="term" value="F:FMN binding"/>
    <property type="evidence" value="ECO:0007669"/>
    <property type="project" value="UniProtKB-UniRule"/>
</dbReference>
<evidence type="ECO:0000256" key="2">
    <source>
        <dbReference type="ARBA" id="ARBA00022555"/>
    </source>
</evidence>
<keyword evidence="15" id="KW-1185">Reference proteome</keyword>
<feature type="binding site" evidence="9 12">
    <location>
        <position position="149"/>
    </location>
    <ligand>
        <name>FMN</name>
        <dbReference type="ChEBI" id="CHEBI:58210"/>
    </ligand>
</feature>
<name>A0A086YAK6_9RHOB</name>
<comment type="catalytic activity">
    <reaction evidence="9">
        <text>5,6-dihydrouridine(20a) in tRNA + NAD(+) = uridine(20a) in tRNA + NADH + H(+)</text>
        <dbReference type="Rhea" id="RHEA:53348"/>
        <dbReference type="Rhea" id="RHEA-COMP:13535"/>
        <dbReference type="Rhea" id="RHEA-COMP:13536"/>
        <dbReference type="ChEBI" id="CHEBI:15378"/>
        <dbReference type="ChEBI" id="CHEBI:57540"/>
        <dbReference type="ChEBI" id="CHEBI:57945"/>
        <dbReference type="ChEBI" id="CHEBI:65315"/>
        <dbReference type="ChEBI" id="CHEBI:74443"/>
    </reaction>
</comment>
<feature type="site" description="Interacts with tRNA" evidence="9">
    <location>
        <position position="94"/>
    </location>
</feature>
<dbReference type="SUPFAM" id="SSF51395">
    <property type="entry name" value="FMN-linked oxidoreductases"/>
    <property type="match status" value="1"/>
</dbReference>
<evidence type="ECO:0000313" key="14">
    <source>
        <dbReference type="EMBL" id="KFI31306.1"/>
    </source>
</evidence>
<dbReference type="GO" id="GO:0102266">
    <property type="term" value="F:tRNA-dihydrouridine20a synthase activity"/>
    <property type="evidence" value="ECO:0007669"/>
    <property type="project" value="RHEA"/>
</dbReference>
<dbReference type="Pfam" id="PF01207">
    <property type="entry name" value="Dus"/>
    <property type="match status" value="1"/>
</dbReference>
<gene>
    <name evidence="9" type="primary">dusA</name>
    <name evidence="14" type="ORF">CN97_09775</name>
</gene>
<evidence type="ECO:0000256" key="3">
    <source>
        <dbReference type="ARBA" id="ARBA00022630"/>
    </source>
</evidence>
<dbReference type="InterPro" id="IPR013785">
    <property type="entry name" value="Aldolase_TIM"/>
</dbReference>
<keyword evidence="7 9" id="KW-0694">RNA-binding</keyword>
<dbReference type="Gene3D" id="3.20.20.70">
    <property type="entry name" value="Aldolase class I"/>
    <property type="match status" value="1"/>
</dbReference>
<evidence type="ECO:0000256" key="12">
    <source>
        <dbReference type="PIRSR" id="PIRSR006621-2"/>
    </source>
</evidence>
<evidence type="ECO:0000259" key="13">
    <source>
        <dbReference type="Pfam" id="PF01207"/>
    </source>
</evidence>
<evidence type="ECO:0000256" key="4">
    <source>
        <dbReference type="ARBA" id="ARBA00022643"/>
    </source>
</evidence>
<dbReference type="EC" id="1.3.1.91" evidence="9"/>
<evidence type="ECO:0000256" key="9">
    <source>
        <dbReference type="HAMAP-Rule" id="MF_02041"/>
    </source>
</evidence>
<evidence type="ECO:0000256" key="5">
    <source>
        <dbReference type="ARBA" id="ARBA00022694"/>
    </source>
</evidence>
<evidence type="ECO:0000256" key="1">
    <source>
        <dbReference type="ARBA" id="ARBA00001917"/>
    </source>
</evidence>
<comment type="catalytic activity">
    <reaction evidence="9">
        <text>5,6-dihydrouridine(20) in tRNA + NADP(+) = uridine(20) in tRNA + NADPH + H(+)</text>
        <dbReference type="Rhea" id="RHEA:53336"/>
        <dbReference type="Rhea" id="RHEA-COMP:13533"/>
        <dbReference type="Rhea" id="RHEA-COMP:13534"/>
        <dbReference type="ChEBI" id="CHEBI:15378"/>
        <dbReference type="ChEBI" id="CHEBI:57783"/>
        <dbReference type="ChEBI" id="CHEBI:58349"/>
        <dbReference type="ChEBI" id="CHEBI:65315"/>
        <dbReference type="ChEBI" id="CHEBI:74443"/>
        <dbReference type="EC" id="1.3.1.91"/>
    </reaction>
</comment>
<feature type="binding site" evidence="9 12">
    <location>
        <position position="67"/>
    </location>
    <ligand>
        <name>FMN</name>
        <dbReference type="ChEBI" id="CHEBI:58210"/>
    </ligand>
</feature>